<sequence>MMKIFDIYLIKRSFLISFLILAVFGFLDSIFNLISELENSSNRYDILNIFRYVIFSAPHRLIDYIEGACLLGVMISLGISHQEGNLNVMRSAGKSPLKIVFISSLGALCMVIPYLIFDEVSFRETYNQAEVRKNIILQKDNFQTNEVKWIKYEDSYLAFSNIIDNYAYQTKFIKIEDKKVKHTIKSNQARIEKNNITFEDNLTYKSFDSTNRSFIPENFEIPVQSKIAFKNINHLGMSEMLIYRKLFSDSNLRKDKLFKSHLDKALYKKIFMPISIIMLLVYFGSLIFTSLRNSTLGGRIIVAVIGAFIFKLAQDLSVGIFISYSLPIFIGVIIPTLILFIMSTINYKDL</sequence>
<dbReference type="GO" id="GO:0043190">
    <property type="term" value="C:ATP-binding cassette (ABC) transporter complex"/>
    <property type="evidence" value="ECO:0007669"/>
    <property type="project" value="TreeGrafter"/>
</dbReference>
<organism evidence="10 11">
    <name type="scientific">SAR86 cluster bacterium</name>
    <dbReference type="NCBI Taxonomy" id="2030880"/>
    <lineage>
        <taxon>Bacteria</taxon>
        <taxon>Pseudomonadati</taxon>
        <taxon>Pseudomonadota</taxon>
        <taxon>Gammaproteobacteria</taxon>
        <taxon>SAR86 cluster</taxon>
    </lineage>
</organism>
<dbReference type="Pfam" id="PF03739">
    <property type="entry name" value="LptF_LptG"/>
    <property type="match status" value="1"/>
</dbReference>
<comment type="caution">
    <text evidence="10">The sequence shown here is derived from an EMBL/GenBank/DDBJ whole genome shotgun (WGS) entry which is preliminary data.</text>
</comment>
<feature type="transmembrane region" description="Helical" evidence="9">
    <location>
        <begin position="99"/>
        <end position="117"/>
    </location>
</feature>
<evidence type="ECO:0000256" key="9">
    <source>
        <dbReference type="SAM" id="Phobius"/>
    </source>
</evidence>
<evidence type="ECO:0000256" key="2">
    <source>
        <dbReference type="ARBA" id="ARBA00004651"/>
    </source>
</evidence>
<evidence type="ECO:0000256" key="5">
    <source>
        <dbReference type="ARBA" id="ARBA00022692"/>
    </source>
</evidence>
<keyword evidence="4" id="KW-1003">Cell membrane</keyword>
<comment type="subunit">
    <text evidence="8">Component of the lipopolysaccharide transport and assembly complex. The LptBFG transporter is composed of two ATP-binding proteins (LptB) and two transmembrane proteins (LptF and LptG).</text>
</comment>
<comment type="similarity">
    <text evidence="3">Belongs to the LptF/LptG family.</text>
</comment>
<feature type="transmembrane region" description="Helical" evidence="9">
    <location>
        <begin position="12"/>
        <end position="34"/>
    </location>
</feature>
<name>A0A520N1Y5_9GAMM</name>
<evidence type="ECO:0000256" key="4">
    <source>
        <dbReference type="ARBA" id="ARBA00022475"/>
    </source>
</evidence>
<evidence type="ECO:0000256" key="6">
    <source>
        <dbReference type="ARBA" id="ARBA00022989"/>
    </source>
</evidence>
<feature type="transmembrane region" description="Helical" evidence="9">
    <location>
        <begin position="300"/>
        <end position="322"/>
    </location>
</feature>
<keyword evidence="6 9" id="KW-1133">Transmembrane helix</keyword>
<dbReference type="EMBL" id="SHBH01000002">
    <property type="protein sequence ID" value="RZO27482.1"/>
    <property type="molecule type" value="Genomic_DNA"/>
</dbReference>
<dbReference type="PANTHER" id="PTHR33529">
    <property type="entry name" value="SLR0882 PROTEIN-RELATED"/>
    <property type="match status" value="1"/>
</dbReference>
<dbReference type="AlphaFoldDB" id="A0A520N1Y5"/>
<comment type="function">
    <text evidence="1">Part of the ABC transporter complex LptBFG involved in the translocation of lipopolysaccharide (LPS) from the inner membrane to the outer membrane.</text>
</comment>
<accession>A0A520N1Y5</accession>
<protein>
    <submittedName>
        <fullName evidence="10">LptF/LptG family permease</fullName>
    </submittedName>
</protein>
<dbReference type="GO" id="GO:0015920">
    <property type="term" value="P:lipopolysaccharide transport"/>
    <property type="evidence" value="ECO:0007669"/>
    <property type="project" value="TreeGrafter"/>
</dbReference>
<gene>
    <name evidence="10" type="ORF">EVA95_00570</name>
</gene>
<proteinExistence type="inferred from homology"/>
<keyword evidence="7 9" id="KW-0472">Membrane</keyword>
<evidence type="ECO:0000256" key="8">
    <source>
        <dbReference type="ARBA" id="ARBA00026081"/>
    </source>
</evidence>
<dbReference type="InterPro" id="IPR005495">
    <property type="entry name" value="LptG/LptF_permease"/>
</dbReference>
<evidence type="ECO:0000256" key="1">
    <source>
        <dbReference type="ARBA" id="ARBA00002265"/>
    </source>
</evidence>
<reference evidence="10 11" key="1">
    <citation type="submission" date="2019-02" db="EMBL/GenBank/DDBJ databases">
        <title>Prokaryotic population dynamics and viral predation in marine succession experiment using metagenomics: the confinement effect.</title>
        <authorList>
            <person name="Haro-Moreno J.M."/>
            <person name="Rodriguez-Valera F."/>
            <person name="Lopez-Perez M."/>
        </authorList>
    </citation>
    <scope>NUCLEOTIDE SEQUENCE [LARGE SCALE GENOMIC DNA]</scope>
    <source>
        <strain evidence="10">MED-G162</strain>
    </source>
</reference>
<evidence type="ECO:0000313" key="11">
    <source>
        <dbReference type="Proteomes" id="UP000319384"/>
    </source>
</evidence>
<feature type="transmembrane region" description="Helical" evidence="9">
    <location>
        <begin position="270"/>
        <end position="288"/>
    </location>
</feature>
<dbReference type="PANTHER" id="PTHR33529:SF6">
    <property type="entry name" value="YJGP_YJGQ FAMILY PERMEASE"/>
    <property type="match status" value="1"/>
</dbReference>
<dbReference type="Proteomes" id="UP000319384">
    <property type="component" value="Unassembled WGS sequence"/>
</dbReference>
<comment type="subcellular location">
    <subcellularLocation>
        <location evidence="2">Cell membrane</location>
        <topology evidence="2">Multi-pass membrane protein</topology>
    </subcellularLocation>
</comment>
<evidence type="ECO:0000256" key="7">
    <source>
        <dbReference type="ARBA" id="ARBA00023136"/>
    </source>
</evidence>
<evidence type="ECO:0000313" key="10">
    <source>
        <dbReference type="EMBL" id="RZO27482.1"/>
    </source>
</evidence>
<evidence type="ECO:0000256" key="3">
    <source>
        <dbReference type="ARBA" id="ARBA00007725"/>
    </source>
</evidence>
<feature type="transmembrane region" description="Helical" evidence="9">
    <location>
        <begin position="328"/>
        <end position="347"/>
    </location>
</feature>
<keyword evidence="5 9" id="KW-0812">Transmembrane</keyword>